<feature type="region of interest" description="Disordered" evidence="1">
    <location>
        <begin position="1"/>
        <end position="22"/>
    </location>
</feature>
<accession>A0A061R7G1</accession>
<evidence type="ECO:0000256" key="1">
    <source>
        <dbReference type="SAM" id="MobiDB-lite"/>
    </source>
</evidence>
<name>A0A061R7G1_9CHLO</name>
<feature type="compositionally biased region" description="Polar residues" evidence="1">
    <location>
        <begin position="1"/>
        <end position="16"/>
    </location>
</feature>
<sequence>MGCTSSIRQEMQQSGTYPGEGYTERKAKLDWEGGGWSYTQNRGSGSDSKIRIARRADDKVLRVIREEEWGEAVCSAYYEYLYDTQGSDDWGVHPLLEPEDSQPLIGARGQQSSTTAGAIMHPLKSLSLNRSMSMNKDKLEDGKRSVHDHRKTMGEIEKRVKRRDSVRQQVLKKIADQMMGLESDARVVLEVLKIPCEGGKDPTDAQLLRALRRALIRYHPDRHISSKDVYKEVEAEELFKLLVRLRDDVQTRMDGRGK</sequence>
<dbReference type="SUPFAM" id="SSF46565">
    <property type="entry name" value="Chaperone J-domain"/>
    <property type="match status" value="1"/>
</dbReference>
<gene>
    <name evidence="2" type="ORF">TSPGSL018_13610</name>
</gene>
<dbReference type="InterPro" id="IPR036869">
    <property type="entry name" value="J_dom_sf"/>
</dbReference>
<evidence type="ECO:0000313" key="2">
    <source>
        <dbReference type="EMBL" id="JAC66456.1"/>
    </source>
</evidence>
<organism evidence="2">
    <name type="scientific">Tetraselmis sp. GSL018</name>
    <dbReference type="NCBI Taxonomy" id="582737"/>
    <lineage>
        <taxon>Eukaryota</taxon>
        <taxon>Viridiplantae</taxon>
        <taxon>Chlorophyta</taxon>
        <taxon>core chlorophytes</taxon>
        <taxon>Chlorodendrophyceae</taxon>
        <taxon>Chlorodendrales</taxon>
        <taxon>Chlorodendraceae</taxon>
        <taxon>Tetraselmis</taxon>
    </lineage>
</organism>
<dbReference type="InterPro" id="IPR001623">
    <property type="entry name" value="DnaJ_domain"/>
</dbReference>
<dbReference type="PANTHER" id="PTHR36335">
    <property type="entry name" value="CHAPERONE DNAJ-DOMAIN SUPERFAMILY PROTEIN"/>
    <property type="match status" value="1"/>
</dbReference>
<dbReference type="PANTHER" id="PTHR36335:SF1">
    <property type="entry name" value="CHAPERONE DNAJ-DOMAIN SUPERFAMILY PROTEIN"/>
    <property type="match status" value="1"/>
</dbReference>
<dbReference type="CDD" id="cd06257">
    <property type="entry name" value="DnaJ"/>
    <property type="match status" value="1"/>
</dbReference>
<dbReference type="EMBL" id="GBEZ01020189">
    <property type="protein sequence ID" value="JAC66456.1"/>
    <property type="molecule type" value="Transcribed_RNA"/>
</dbReference>
<reference evidence="2" key="1">
    <citation type="submission" date="2014-05" db="EMBL/GenBank/DDBJ databases">
        <title>The transcriptome of the halophilic microalga Tetraselmis sp. GSL018 isolated from the Great Salt Lake, Utah.</title>
        <authorList>
            <person name="Jinkerson R.E."/>
            <person name="D'Adamo S."/>
            <person name="Posewitz M.C."/>
        </authorList>
    </citation>
    <scope>NUCLEOTIDE SEQUENCE</scope>
    <source>
        <strain evidence="2">GSL018</strain>
    </source>
</reference>
<evidence type="ECO:0008006" key="3">
    <source>
        <dbReference type="Google" id="ProtNLM"/>
    </source>
</evidence>
<protein>
    <recommendedName>
        <fullName evidence="3">J domain-containing protein</fullName>
    </recommendedName>
</protein>
<proteinExistence type="predicted"/>
<dbReference type="AlphaFoldDB" id="A0A061R7G1"/>